<dbReference type="Gene3D" id="3.40.50.10540">
    <property type="entry name" value="Crotonobetainyl-coa:carnitine coa-transferase, domain 1"/>
    <property type="match status" value="1"/>
</dbReference>
<dbReference type="PANTHER" id="PTHR48228:SF2">
    <property type="entry name" value="E-CINNAMOYL-COA:R-PHENYLLACTATE COA TRANSFERASE LARGE SUBUNIT"/>
    <property type="match status" value="1"/>
</dbReference>
<dbReference type="InterPro" id="IPR023606">
    <property type="entry name" value="CoA-Trfase_III_dom_1_sf"/>
</dbReference>
<dbReference type="EMBL" id="JBHSON010000020">
    <property type="protein sequence ID" value="MFC5747257.1"/>
    <property type="molecule type" value="Genomic_DNA"/>
</dbReference>
<dbReference type="PANTHER" id="PTHR48228">
    <property type="entry name" value="SUCCINYL-COA--D-CITRAMALATE COA-TRANSFERASE"/>
    <property type="match status" value="1"/>
</dbReference>
<dbReference type="RefSeq" id="WP_378282873.1">
    <property type="nucleotide sequence ID" value="NZ_JBHSON010000020.1"/>
</dbReference>
<dbReference type="InterPro" id="IPR050509">
    <property type="entry name" value="CoA-transferase_III"/>
</dbReference>
<dbReference type="Gene3D" id="3.30.1540.10">
    <property type="entry name" value="formyl-coa transferase, domain 3"/>
    <property type="match status" value="1"/>
</dbReference>
<organism evidence="1 2">
    <name type="scientific">Actinomadura rugatobispora</name>
    <dbReference type="NCBI Taxonomy" id="1994"/>
    <lineage>
        <taxon>Bacteria</taxon>
        <taxon>Bacillati</taxon>
        <taxon>Actinomycetota</taxon>
        <taxon>Actinomycetes</taxon>
        <taxon>Streptosporangiales</taxon>
        <taxon>Thermomonosporaceae</taxon>
        <taxon>Actinomadura</taxon>
    </lineage>
</organism>
<sequence>MTARPLDGVRIVEVASHVFVPMSGAVLTEWGAEVVKVEHPETGDPYRGLVTAGMRKLHHGADVQFQTTNRGKRSVGIDLKNPDGRRLLSKLLASADVFVTNLRPGGRRNLRIDVEDVRADNPSIIYVSGTAFGPRGPEAGRGGYDSGAYWARSGMQQLFTRPGDEWPASPRPAFGDVVGGLTIAGAIGTALYRRATTGEPSTVDTSLLAAGLWQVQMDVINACVSGPGAVRTPPDRYEVPNPLMQAYRTADGRIIALQMLAPERRWPDLCEAIGRPEMAADPRFATMEARKENARACVGWLEGVFAERDLDEWCRVLAGFEGEWVPSVRPDELADDPQVRANGYLADVDLGNGHSVPMVAAPVQFDGHPGSPARAPEHCEHTESVLLELGLSWEEIGALKDGKAIS</sequence>
<proteinExistence type="predicted"/>
<dbReference type="GO" id="GO:0016740">
    <property type="term" value="F:transferase activity"/>
    <property type="evidence" value="ECO:0007669"/>
    <property type="project" value="UniProtKB-KW"/>
</dbReference>
<keyword evidence="1" id="KW-0808">Transferase</keyword>
<protein>
    <submittedName>
        <fullName evidence="1">CaiB/BaiF CoA transferase family protein</fullName>
    </submittedName>
</protein>
<reference evidence="2" key="1">
    <citation type="journal article" date="2019" name="Int. J. Syst. Evol. Microbiol.">
        <title>The Global Catalogue of Microorganisms (GCM) 10K type strain sequencing project: providing services to taxonomists for standard genome sequencing and annotation.</title>
        <authorList>
            <consortium name="The Broad Institute Genomics Platform"/>
            <consortium name="The Broad Institute Genome Sequencing Center for Infectious Disease"/>
            <person name="Wu L."/>
            <person name="Ma J."/>
        </authorList>
    </citation>
    <scope>NUCLEOTIDE SEQUENCE [LARGE SCALE GENOMIC DNA]</scope>
    <source>
        <strain evidence="2">KCTC 42087</strain>
    </source>
</reference>
<evidence type="ECO:0000313" key="1">
    <source>
        <dbReference type="EMBL" id="MFC5747257.1"/>
    </source>
</evidence>
<dbReference type="Proteomes" id="UP001596074">
    <property type="component" value="Unassembled WGS sequence"/>
</dbReference>
<keyword evidence="2" id="KW-1185">Reference proteome</keyword>
<evidence type="ECO:0000313" key="2">
    <source>
        <dbReference type="Proteomes" id="UP001596074"/>
    </source>
</evidence>
<dbReference type="InterPro" id="IPR044855">
    <property type="entry name" value="CoA-Trfase_III_dom3_sf"/>
</dbReference>
<accession>A0ABW0ZXS7</accession>
<comment type="caution">
    <text evidence="1">The sequence shown here is derived from an EMBL/GenBank/DDBJ whole genome shotgun (WGS) entry which is preliminary data.</text>
</comment>
<dbReference type="Pfam" id="PF02515">
    <property type="entry name" value="CoA_transf_3"/>
    <property type="match status" value="1"/>
</dbReference>
<name>A0ABW0ZXS7_9ACTN</name>
<dbReference type="SUPFAM" id="SSF89796">
    <property type="entry name" value="CoA-transferase family III (CaiB/BaiF)"/>
    <property type="match status" value="1"/>
</dbReference>
<dbReference type="InterPro" id="IPR003673">
    <property type="entry name" value="CoA-Trfase_fam_III"/>
</dbReference>
<gene>
    <name evidence="1" type="ORF">ACFPZN_16640</name>
</gene>